<dbReference type="Proteomes" id="UP001597294">
    <property type="component" value="Unassembled WGS sequence"/>
</dbReference>
<feature type="region of interest" description="Disordered" evidence="1">
    <location>
        <begin position="116"/>
        <end position="137"/>
    </location>
</feature>
<name>A0ABW5BMI9_9PROT</name>
<gene>
    <name evidence="2" type="ORF">ACFSKO_10045</name>
</gene>
<reference evidence="3" key="1">
    <citation type="journal article" date="2019" name="Int. J. Syst. Evol. Microbiol.">
        <title>The Global Catalogue of Microorganisms (GCM) 10K type strain sequencing project: providing services to taxonomists for standard genome sequencing and annotation.</title>
        <authorList>
            <consortium name="The Broad Institute Genomics Platform"/>
            <consortium name="The Broad Institute Genome Sequencing Center for Infectious Disease"/>
            <person name="Wu L."/>
            <person name="Ma J."/>
        </authorList>
    </citation>
    <scope>NUCLEOTIDE SEQUENCE [LARGE SCALE GENOMIC DNA]</scope>
    <source>
        <strain evidence="3">CGMCC 4.7192</strain>
    </source>
</reference>
<sequence length="137" mass="15565">MDQDVNLGVTMAVTQADLVYLRQTARLGEFPVVYRVHRLQKGGGFGDQSKHPFSWGVLVYVDSQLARINSARGFGREWNDLARVEVWLRAQGFRYWWTRNDLEPIGEFEGVDEDEEELGVVQNPASTDPVPGTDFGY</sequence>
<protein>
    <recommendedName>
        <fullName evidence="4">GIY-YIG nuclease family protein</fullName>
    </recommendedName>
</protein>
<evidence type="ECO:0000313" key="2">
    <source>
        <dbReference type="EMBL" id="MFD2205955.1"/>
    </source>
</evidence>
<accession>A0ABW5BMI9</accession>
<organism evidence="2 3">
    <name type="scientific">Kiloniella antarctica</name>
    <dbReference type="NCBI Taxonomy" id="1550907"/>
    <lineage>
        <taxon>Bacteria</taxon>
        <taxon>Pseudomonadati</taxon>
        <taxon>Pseudomonadota</taxon>
        <taxon>Alphaproteobacteria</taxon>
        <taxon>Rhodospirillales</taxon>
        <taxon>Kiloniellaceae</taxon>
        <taxon>Kiloniella</taxon>
    </lineage>
</organism>
<evidence type="ECO:0000313" key="3">
    <source>
        <dbReference type="Proteomes" id="UP001597294"/>
    </source>
</evidence>
<proteinExistence type="predicted"/>
<dbReference type="RefSeq" id="WP_380251068.1">
    <property type="nucleotide sequence ID" value="NZ_JBHUII010000004.1"/>
</dbReference>
<comment type="caution">
    <text evidence="2">The sequence shown here is derived from an EMBL/GenBank/DDBJ whole genome shotgun (WGS) entry which is preliminary data.</text>
</comment>
<keyword evidence="3" id="KW-1185">Reference proteome</keyword>
<evidence type="ECO:0000256" key="1">
    <source>
        <dbReference type="SAM" id="MobiDB-lite"/>
    </source>
</evidence>
<dbReference type="EMBL" id="JBHUII010000004">
    <property type="protein sequence ID" value="MFD2205955.1"/>
    <property type="molecule type" value="Genomic_DNA"/>
</dbReference>
<evidence type="ECO:0008006" key="4">
    <source>
        <dbReference type="Google" id="ProtNLM"/>
    </source>
</evidence>